<dbReference type="SUPFAM" id="SSF110738">
    <property type="entry name" value="Glycerate kinase I"/>
    <property type="match status" value="1"/>
</dbReference>
<evidence type="ECO:0000256" key="3">
    <source>
        <dbReference type="ARBA" id="ARBA00022777"/>
    </source>
</evidence>
<reference evidence="5 6" key="1">
    <citation type="journal article" date="2012" name="BMC Genomics">
        <title>Comparative genomic analysis of the genus Staphylococcus including Staphylococcus aureus and its newly described sister species Staphylococcus simiae.</title>
        <authorList>
            <person name="Suzuki H."/>
            <person name="Lefebure T."/>
            <person name="Pavinski Bitar P."/>
            <person name="Stanhope M.J."/>
        </authorList>
    </citation>
    <scope>NUCLEOTIDE SEQUENCE [LARGE SCALE GENOMIC DNA]</scope>
    <source>
        <strain evidence="5 6">CCM 7213</strain>
    </source>
</reference>
<dbReference type="OrthoDB" id="9774290at2"/>
<keyword evidence="2 4" id="KW-0808">Transferase</keyword>
<dbReference type="InterPro" id="IPR036129">
    <property type="entry name" value="Glycerate_kinase_sf"/>
</dbReference>
<dbReference type="PANTHER" id="PTHR21599">
    <property type="entry name" value="GLYCERATE KINASE"/>
    <property type="match status" value="1"/>
</dbReference>
<dbReference type="PATRIC" id="fig|911238.3.peg.171"/>
<dbReference type="InterPro" id="IPR018193">
    <property type="entry name" value="Glyc_kinase_flavodox-like_fold"/>
</dbReference>
<dbReference type="PANTHER" id="PTHR21599:SF0">
    <property type="entry name" value="GLYCERATE KINASE"/>
    <property type="match status" value="1"/>
</dbReference>
<evidence type="ECO:0000256" key="1">
    <source>
        <dbReference type="ARBA" id="ARBA00006284"/>
    </source>
</evidence>
<dbReference type="Gene3D" id="3.90.1510.10">
    <property type="entry name" value="Glycerate kinase, domain 2"/>
    <property type="match status" value="1"/>
</dbReference>
<dbReference type="GO" id="GO:0008887">
    <property type="term" value="F:glycerate kinase activity"/>
    <property type="evidence" value="ECO:0007669"/>
    <property type="project" value="UniProtKB-UniRule"/>
</dbReference>
<dbReference type="Gene3D" id="3.40.50.10350">
    <property type="entry name" value="Glycerate kinase, domain 1"/>
    <property type="match status" value="1"/>
</dbReference>
<dbReference type="NCBIfam" id="TIGR00045">
    <property type="entry name" value="glycerate kinase"/>
    <property type="match status" value="1"/>
</dbReference>
<keyword evidence="3 4" id="KW-0418">Kinase</keyword>
<keyword evidence="6" id="KW-1185">Reference proteome</keyword>
<organism evidence="5 6">
    <name type="scientific">Staphylococcus simiae CCM 7213 = CCUG 51256</name>
    <dbReference type="NCBI Taxonomy" id="911238"/>
    <lineage>
        <taxon>Bacteria</taxon>
        <taxon>Bacillati</taxon>
        <taxon>Bacillota</taxon>
        <taxon>Bacilli</taxon>
        <taxon>Bacillales</taxon>
        <taxon>Staphylococcaceae</taxon>
        <taxon>Staphylococcus</taxon>
    </lineage>
</organism>
<evidence type="ECO:0000256" key="4">
    <source>
        <dbReference type="PIRNR" id="PIRNR006078"/>
    </source>
</evidence>
<dbReference type="PIRSF" id="PIRSF006078">
    <property type="entry name" value="GlxK"/>
    <property type="match status" value="1"/>
</dbReference>
<dbReference type="InterPro" id="IPR018197">
    <property type="entry name" value="Glycerate_kinase_RE-like"/>
</dbReference>
<name>G5JFH6_9STAP</name>
<evidence type="ECO:0000313" key="5">
    <source>
        <dbReference type="EMBL" id="EHJ09069.1"/>
    </source>
</evidence>
<dbReference type="RefSeq" id="WP_002461747.1">
    <property type="nucleotide sequence ID" value="NZ_AEUN01000018.1"/>
</dbReference>
<evidence type="ECO:0000256" key="2">
    <source>
        <dbReference type="ARBA" id="ARBA00022679"/>
    </source>
</evidence>
<sequence length="383" mass="41102">MPINKVIIASDSFKESMTAQHIGQTIQKAFQQVLPNDIQYDIIPMADGGEGTTEALIDALDAQNYTVAVHDPLMRPIKASYARSDSHQTAIIEMAEASGLQLLHDNDKNPLHTTSFGTGELIKDALDHDVKTIILGLGGSATNDGGSGMLSALGIKFIDHNGHQLQMNGSALEQIDTIDVSHVDQRLQHVTFKVACDVNNPLLGPNGATAIYGPQKGASQKMIPKLDTAMRHYHDKIASYTGKVVKDIPGAGAAGGMGAATLAFFNTTLQKGIDVVFDITNFYDRINNADLVITGEGRIDHQTIYGKTPVGVAQAAKQFNIPVIAICGSLGDGYQSVYEHGIDSVFSIIPAPCELSKAISHSEQYLYDTATNIARLLNTKIKF</sequence>
<dbReference type="EMBL" id="AEUN01000018">
    <property type="protein sequence ID" value="EHJ09069.1"/>
    <property type="molecule type" value="Genomic_DNA"/>
</dbReference>
<proteinExistence type="inferred from homology"/>
<dbReference type="Pfam" id="PF02595">
    <property type="entry name" value="Gly_kinase"/>
    <property type="match status" value="1"/>
</dbReference>
<dbReference type="AlphaFoldDB" id="G5JFH6"/>
<dbReference type="InterPro" id="IPR004381">
    <property type="entry name" value="Glycerate_kinase"/>
</dbReference>
<accession>G5JFH6</accession>
<gene>
    <name evidence="5" type="ORF">SS7213T_00941</name>
</gene>
<dbReference type="GO" id="GO:0031388">
    <property type="term" value="P:organic acid phosphorylation"/>
    <property type="evidence" value="ECO:0007669"/>
    <property type="project" value="UniProtKB-UniRule"/>
</dbReference>
<protein>
    <submittedName>
        <fullName evidence="5">Glycerate kinase</fullName>
    </submittedName>
</protein>
<dbReference type="Proteomes" id="UP000005413">
    <property type="component" value="Unassembled WGS sequence"/>
</dbReference>
<evidence type="ECO:0000313" key="6">
    <source>
        <dbReference type="Proteomes" id="UP000005413"/>
    </source>
</evidence>
<comment type="similarity">
    <text evidence="1 4">Belongs to the glycerate kinase type-1 family.</text>
</comment>
<comment type="caution">
    <text evidence="5">The sequence shown here is derived from an EMBL/GenBank/DDBJ whole genome shotgun (WGS) entry which is preliminary data.</text>
</comment>